<dbReference type="Pfam" id="PF00067">
    <property type="entry name" value="p450"/>
    <property type="match status" value="1"/>
</dbReference>
<dbReference type="InterPro" id="IPR002397">
    <property type="entry name" value="Cyt_P450_B"/>
</dbReference>
<dbReference type="GO" id="GO:0016705">
    <property type="term" value="F:oxidoreductase activity, acting on paired donors, with incorporation or reduction of molecular oxygen"/>
    <property type="evidence" value="ECO:0007669"/>
    <property type="project" value="InterPro"/>
</dbReference>
<keyword evidence="2" id="KW-0408">Iron</keyword>
<dbReference type="AlphaFoldDB" id="A0A499V6E9"/>
<keyword evidence="2" id="KW-0503">Monooxygenase</keyword>
<dbReference type="Gene3D" id="1.10.630.10">
    <property type="entry name" value="Cytochrome P450"/>
    <property type="match status" value="1"/>
</dbReference>
<evidence type="ECO:0008006" key="4">
    <source>
        <dbReference type="Google" id="ProtNLM"/>
    </source>
</evidence>
<comment type="similarity">
    <text evidence="1 2">Belongs to the cytochrome P450 family.</text>
</comment>
<evidence type="ECO:0000256" key="1">
    <source>
        <dbReference type="ARBA" id="ARBA00010617"/>
    </source>
</evidence>
<accession>A0A499V6E9</accession>
<name>A0A499V6E9_STRAX</name>
<dbReference type="GO" id="GO:0004497">
    <property type="term" value="F:monooxygenase activity"/>
    <property type="evidence" value="ECO:0007669"/>
    <property type="project" value="UniProtKB-KW"/>
</dbReference>
<keyword evidence="2" id="KW-0349">Heme</keyword>
<protein>
    <recommendedName>
        <fullName evidence="4">Cytochrome P450</fullName>
    </recommendedName>
</protein>
<keyword evidence="2" id="KW-0560">Oxidoreductase</keyword>
<dbReference type="PANTHER" id="PTHR46696">
    <property type="entry name" value="P450, PUTATIVE (EUROFUNG)-RELATED"/>
    <property type="match status" value="1"/>
</dbReference>
<evidence type="ECO:0000256" key="2">
    <source>
        <dbReference type="RuleBase" id="RU000461"/>
    </source>
</evidence>
<dbReference type="EMBL" id="AP019621">
    <property type="protein sequence ID" value="BBJ48410.1"/>
    <property type="molecule type" value="Genomic_DNA"/>
</dbReference>
<proteinExistence type="inferred from homology"/>
<keyword evidence="2" id="KW-0479">Metal-binding</keyword>
<dbReference type="InterPro" id="IPR017972">
    <property type="entry name" value="Cyt_P450_CS"/>
</dbReference>
<dbReference type="GO" id="GO:0005506">
    <property type="term" value="F:iron ion binding"/>
    <property type="evidence" value="ECO:0007669"/>
    <property type="project" value="InterPro"/>
</dbReference>
<organism evidence="3">
    <name type="scientific">Streptomyces avermitilis</name>
    <dbReference type="NCBI Taxonomy" id="33903"/>
    <lineage>
        <taxon>Bacteria</taxon>
        <taxon>Bacillati</taxon>
        <taxon>Actinomycetota</taxon>
        <taxon>Actinomycetes</taxon>
        <taxon>Kitasatosporales</taxon>
        <taxon>Streptomycetaceae</taxon>
        <taxon>Streptomyces</taxon>
    </lineage>
</organism>
<sequence>MEEIFRWTSTNAYVQRVATRDVELHGQLIRAGDPVTLWNASANRDEEKFPNPDRFDVRRTPNRHIAFGVGVHRCIGMGAAQMEIALLLKEIVRRGITFEPAGPPARLRSNFMLGLTCLPVHATVAQDAS</sequence>
<evidence type="ECO:0000313" key="3">
    <source>
        <dbReference type="EMBL" id="BBJ48410.1"/>
    </source>
</evidence>
<dbReference type="PANTHER" id="PTHR46696:SF1">
    <property type="entry name" value="CYTOCHROME P450 YJIB-RELATED"/>
    <property type="match status" value="1"/>
</dbReference>
<dbReference type="GO" id="GO:0020037">
    <property type="term" value="F:heme binding"/>
    <property type="evidence" value="ECO:0007669"/>
    <property type="project" value="InterPro"/>
</dbReference>
<dbReference type="SUPFAM" id="SSF48264">
    <property type="entry name" value="Cytochrome P450"/>
    <property type="match status" value="1"/>
</dbReference>
<dbReference type="InterPro" id="IPR036396">
    <property type="entry name" value="Cyt_P450_sf"/>
</dbReference>
<gene>
    <name evidence="3" type="ORF">SAVMC3_10390</name>
</gene>
<dbReference type="PRINTS" id="PR00359">
    <property type="entry name" value="BP450"/>
</dbReference>
<reference evidence="3" key="1">
    <citation type="submission" date="2019-04" db="EMBL/GenBank/DDBJ databases">
        <title>Draft genome sequences of Streptomyces avermitilis MC3.</title>
        <authorList>
            <person name="Komaki H."/>
            <person name="Tamura T."/>
            <person name="Hosoyama A."/>
        </authorList>
    </citation>
    <scope>NUCLEOTIDE SEQUENCE</scope>
    <source>
        <strain evidence="3">MC3</strain>
    </source>
</reference>
<dbReference type="PROSITE" id="PS00086">
    <property type="entry name" value="CYTOCHROME_P450"/>
    <property type="match status" value="1"/>
</dbReference>
<dbReference type="InterPro" id="IPR001128">
    <property type="entry name" value="Cyt_P450"/>
</dbReference>